<dbReference type="GO" id="GO:0005634">
    <property type="term" value="C:nucleus"/>
    <property type="evidence" value="ECO:0007669"/>
    <property type="project" value="TreeGrafter"/>
</dbReference>
<reference evidence="4" key="1">
    <citation type="submission" date="2011-05" db="EMBL/GenBank/DDBJ databases">
        <authorList>
            <person name="Richards S.R."/>
            <person name="Qu J."/>
            <person name="Jiang H."/>
            <person name="Jhangiani S.N."/>
            <person name="Agravi P."/>
            <person name="Goodspeed R."/>
            <person name="Gross S."/>
            <person name="Mandapat C."/>
            <person name="Jackson L."/>
            <person name="Mathew T."/>
            <person name="Pu L."/>
            <person name="Thornton R."/>
            <person name="Saada N."/>
            <person name="Wilczek-Boney K.B."/>
            <person name="Lee S."/>
            <person name="Kovar C."/>
            <person name="Wu Y."/>
            <person name="Scherer S.E."/>
            <person name="Worley K.C."/>
            <person name="Muzny D.M."/>
            <person name="Gibbs R."/>
        </authorList>
    </citation>
    <scope>NUCLEOTIDE SEQUENCE</scope>
    <source>
        <strain evidence="4">Brora</strain>
    </source>
</reference>
<dbReference type="GO" id="GO:0000981">
    <property type="term" value="F:DNA-binding transcription factor activity, RNA polymerase II-specific"/>
    <property type="evidence" value="ECO:0007669"/>
    <property type="project" value="TreeGrafter"/>
</dbReference>
<dbReference type="STRING" id="126957.T1JH72"/>
<dbReference type="PROSITE" id="PS00036">
    <property type="entry name" value="BZIP_BASIC"/>
    <property type="match status" value="1"/>
</dbReference>
<protein>
    <recommendedName>
        <fullName evidence="2">BZIP domain-containing protein</fullName>
    </recommendedName>
</protein>
<dbReference type="CDD" id="cd14809">
    <property type="entry name" value="bZIP_AUREO-like"/>
    <property type="match status" value="1"/>
</dbReference>
<dbReference type="AlphaFoldDB" id="T1JH72"/>
<dbReference type="GO" id="GO:0006986">
    <property type="term" value="P:response to unfolded protein"/>
    <property type="evidence" value="ECO:0007669"/>
    <property type="project" value="InterPro"/>
</dbReference>
<evidence type="ECO:0000256" key="1">
    <source>
        <dbReference type="SAM" id="MobiDB-lite"/>
    </source>
</evidence>
<evidence type="ECO:0000313" key="4">
    <source>
        <dbReference type="Proteomes" id="UP000014500"/>
    </source>
</evidence>
<dbReference type="EMBL" id="JH432222">
    <property type="status" value="NOT_ANNOTATED_CDS"/>
    <property type="molecule type" value="Genomic_DNA"/>
</dbReference>
<dbReference type="EnsemblMetazoa" id="SMAR013202-RA">
    <property type="protein sequence ID" value="SMAR013202-PA"/>
    <property type="gene ID" value="SMAR013202"/>
</dbReference>
<dbReference type="PhylomeDB" id="T1JH72"/>
<reference evidence="3" key="2">
    <citation type="submission" date="2015-02" db="UniProtKB">
        <authorList>
            <consortium name="EnsemblMetazoa"/>
        </authorList>
    </citation>
    <scope>IDENTIFICATION</scope>
</reference>
<dbReference type="InterPro" id="IPR004827">
    <property type="entry name" value="bZIP"/>
</dbReference>
<feature type="region of interest" description="Disordered" evidence="1">
    <location>
        <begin position="342"/>
        <end position="430"/>
    </location>
</feature>
<accession>T1JH72</accession>
<name>T1JH72_STRMM</name>
<dbReference type="Proteomes" id="UP000014500">
    <property type="component" value="Unassembled WGS sequence"/>
</dbReference>
<proteinExistence type="predicted"/>
<feature type="domain" description="BZIP" evidence="2">
    <location>
        <begin position="536"/>
        <end position="550"/>
    </location>
</feature>
<evidence type="ECO:0000259" key="2">
    <source>
        <dbReference type="PROSITE" id="PS00036"/>
    </source>
</evidence>
<sequence>VDRPSQKTEYSDPSLSWLAQWCHFQAEHQTDQINTEDATMQPSQCQLPLDESPSLYQGSTPSDQALTQDLAQITQENFPTSLYDICFPALPAMNVMSSAVPIPKQSMSSMRYDNSMDARSMFDPLDLELMAVTSDLGLEDPLSFAYDQNYDNPLSPEIHNSSSENLKHVLSNEKNHLAQEPTLAQLNANELEEPFLDNLDFDLPGLLAEEKNDMSLMGDYDGSKLRWDNEKTNGGQSVLGSNSVTQDLLSSSFSSTTPKEEVISSTADCEEDKKPDVLKLVIKPHIDGGAIGSSIQKPSTLHDLLTQNRSKAKVLPFAHDLSSPSSLRLSSSAPTQQNCLEQAWSKSQQQASSARSGSLVEEAPKNTASTSTVSPRDVCSPKEEYDSNDEGFDSEPEDSDHYDEMSSDADSTVSDEYDIKRTRSLTSPLPKHGKKERFFWQYNVQAKGPKINRLSLSPCTTDPHMLNEVTDPVFSPNCYIQGIKHSGKARRGDGNDLTPNPRKLYQIGIELKKLNRVINDLTPVSELPFNARPKSRKEKNKLASRACRLKKKAQHEANKLKLYGLEQEHKKLLTTLKEARVLFKHYLVKPERKATDDEKMLPQLDKLANTSATCAENKIAGHTADFVNEVIDSISLGKPVTALENI</sequence>
<dbReference type="PANTHER" id="PTHR21552">
    <property type="entry name" value="ADULT RETINA PROTEIN"/>
    <property type="match status" value="1"/>
</dbReference>
<dbReference type="HOGENOM" id="CLU_018367_0_0_1"/>
<keyword evidence="4" id="KW-1185">Reference proteome</keyword>
<feature type="compositionally biased region" description="Acidic residues" evidence="1">
    <location>
        <begin position="386"/>
        <end position="407"/>
    </location>
</feature>
<dbReference type="eggNOG" id="ENOG502QTAK">
    <property type="taxonomic scope" value="Eukaryota"/>
</dbReference>
<dbReference type="GO" id="GO:0000977">
    <property type="term" value="F:RNA polymerase II transcription regulatory region sequence-specific DNA binding"/>
    <property type="evidence" value="ECO:0007669"/>
    <property type="project" value="TreeGrafter"/>
</dbReference>
<dbReference type="InterPro" id="IPR039165">
    <property type="entry name" value="CREBRF"/>
</dbReference>
<dbReference type="SMART" id="SM00338">
    <property type="entry name" value="BRLZ"/>
    <property type="match status" value="1"/>
</dbReference>
<evidence type="ECO:0000313" key="3">
    <source>
        <dbReference type="EnsemblMetazoa" id="SMAR013202-PA"/>
    </source>
</evidence>
<feature type="compositionally biased region" description="Low complexity" evidence="1">
    <location>
        <begin position="342"/>
        <end position="358"/>
    </location>
</feature>
<organism evidence="3 4">
    <name type="scientific">Strigamia maritima</name>
    <name type="common">European centipede</name>
    <name type="synonym">Geophilus maritimus</name>
    <dbReference type="NCBI Taxonomy" id="126957"/>
    <lineage>
        <taxon>Eukaryota</taxon>
        <taxon>Metazoa</taxon>
        <taxon>Ecdysozoa</taxon>
        <taxon>Arthropoda</taxon>
        <taxon>Myriapoda</taxon>
        <taxon>Chilopoda</taxon>
        <taxon>Pleurostigmophora</taxon>
        <taxon>Geophilomorpha</taxon>
        <taxon>Linotaeniidae</taxon>
        <taxon>Strigamia</taxon>
    </lineage>
</organism>
<dbReference type="PANTHER" id="PTHR21552:SF2">
    <property type="entry name" value="CREB3 REGULATORY FACTOR"/>
    <property type="match status" value="1"/>
</dbReference>